<organism evidence="2 3">
    <name type="scientific">Lipomyces tetrasporus</name>
    <dbReference type="NCBI Taxonomy" id="54092"/>
    <lineage>
        <taxon>Eukaryota</taxon>
        <taxon>Fungi</taxon>
        <taxon>Dikarya</taxon>
        <taxon>Ascomycota</taxon>
        <taxon>Saccharomycotina</taxon>
        <taxon>Lipomycetes</taxon>
        <taxon>Lipomycetales</taxon>
        <taxon>Lipomycetaceae</taxon>
        <taxon>Lipomyces</taxon>
    </lineage>
</organism>
<dbReference type="RefSeq" id="XP_056047596.1">
    <property type="nucleotide sequence ID" value="XM_056186397.1"/>
</dbReference>
<name>A0AAD7QZ66_9ASCO</name>
<dbReference type="PANTHER" id="PTHR28075:SF1">
    <property type="entry name" value="DUF1748-DOMAIN-CONTAINING PROTEIN"/>
    <property type="match status" value="1"/>
</dbReference>
<keyword evidence="3" id="KW-1185">Reference proteome</keyword>
<dbReference type="EMBL" id="JARPMG010000001">
    <property type="protein sequence ID" value="KAJ8104146.1"/>
    <property type="molecule type" value="Genomic_DNA"/>
</dbReference>
<dbReference type="Pfam" id="PF08520">
    <property type="entry name" value="Mitofissin"/>
    <property type="match status" value="1"/>
</dbReference>
<dbReference type="InterPro" id="IPR013726">
    <property type="entry name" value="Mitofissin"/>
</dbReference>
<evidence type="ECO:0008006" key="4">
    <source>
        <dbReference type="Google" id="ProtNLM"/>
    </source>
</evidence>
<feature type="chain" id="PRO_5041920371" description="DUF1748-domain-containing protein" evidence="1">
    <location>
        <begin position="22"/>
        <end position="73"/>
    </location>
</feature>
<sequence>MTLGKIVHLSFDLVLVSTVLAGVKRSTGLALKTEDIGSSDIRYAVDKYLGVGEWVLDASVMYMSNSPYFSRKR</sequence>
<dbReference type="Proteomes" id="UP001217417">
    <property type="component" value="Unassembled WGS sequence"/>
</dbReference>
<dbReference type="PANTHER" id="PTHR28075">
    <property type="entry name" value="CHROMOSOME 16, WHOLE GENOME SHOTGUN SEQUENCE"/>
    <property type="match status" value="1"/>
</dbReference>
<feature type="signal peptide" evidence="1">
    <location>
        <begin position="1"/>
        <end position="21"/>
    </location>
</feature>
<reference evidence="2" key="1">
    <citation type="submission" date="2023-03" db="EMBL/GenBank/DDBJ databases">
        <title>Near-Complete genome sequence of Lipomyces tetrasporous NRRL Y-64009, an oleaginous yeast capable of growing on lignocellulosic hydrolysates.</title>
        <authorList>
            <consortium name="Lawrence Berkeley National Laboratory"/>
            <person name="Jagtap S.S."/>
            <person name="Liu J.-J."/>
            <person name="Walukiewicz H.E."/>
            <person name="Pangilinan J."/>
            <person name="Lipzen A."/>
            <person name="Ahrendt S."/>
            <person name="Koriabine M."/>
            <person name="Cobaugh K."/>
            <person name="Salamov A."/>
            <person name="Yoshinaga Y."/>
            <person name="Ng V."/>
            <person name="Daum C."/>
            <person name="Grigoriev I.V."/>
            <person name="Slininger P.J."/>
            <person name="Dien B.S."/>
            <person name="Jin Y.-S."/>
            <person name="Rao C.V."/>
        </authorList>
    </citation>
    <scope>NUCLEOTIDE SEQUENCE</scope>
    <source>
        <strain evidence="2">NRRL Y-64009</strain>
    </source>
</reference>
<gene>
    <name evidence="2" type="ORF">POJ06DRAFT_243686</name>
</gene>
<keyword evidence="1" id="KW-0732">Signal</keyword>
<proteinExistence type="predicted"/>
<dbReference type="GeneID" id="80881563"/>
<evidence type="ECO:0000313" key="2">
    <source>
        <dbReference type="EMBL" id="KAJ8104146.1"/>
    </source>
</evidence>
<protein>
    <recommendedName>
        <fullName evidence="4">DUF1748-domain-containing protein</fullName>
    </recommendedName>
</protein>
<evidence type="ECO:0000313" key="3">
    <source>
        <dbReference type="Proteomes" id="UP001217417"/>
    </source>
</evidence>
<comment type="caution">
    <text evidence="2">The sequence shown here is derived from an EMBL/GenBank/DDBJ whole genome shotgun (WGS) entry which is preliminary data.</text>
</comment>
<dbReference type="GO" id="GO:0005737">
    <property type="term" value="C:cytoplasm"/>
    <property type="evidence" value="ECO:0007669"/>
    <property type="project" value="TreeGrafter"/>
</dbReference>
<dbReference type="AlphaFoldDB" id="A0AAD7QZ66"/>
<accession>A0AAD7QZ66</accession>
<evidence type="ECO:0000256" key="1">
    <source>
        <dbReference type="SAM" id="SignalP"/>
    </source>
</evidence>